<dbReference type="AlphaFoldDB" id="A0A964TB25"/>
<name>A0A964TB25_9FLAO</name>
<evidence type="ECO:0000256" key="8">
    <source>
        <dbReference type="ARBA" id="ARBA00022676"/>
    </source>
</evidence>
<evidence type="ECO:0000256" key="13">
    <source>
        <dbReference type="ARBA" id="ARBA00023136"/>
    </source>
</evidence>
<keyword evidence="22" id="KW-1185">Reference proteome</keyword>
<dbReference type="InterPro" id="IPR001264">
    <property type="entry name" value="Glyco_trans_51"/>
</dbReference>
<gene>
    <name evidence="21" type="ORF">GTQ34_06595</name>
</gene>
<dbReference type="Proteomes" id="UP000667650">
    <property type="component" value="Unassembled WGS sequence"/>
</dbReference>
<dbReference type="GO" id="GO:0009002">
    <property type="term" value="F:serine-type D-Ala-D-Ala carboxypeptidase activity"/>
    <property type="evidence" value="ECO:0007669"/>
    <property type="project" value="UniProtKB-EC"/>
</dbReference>
<keyword evidence="18" id="KW-1133">Transmembrane helix</keyword>
<keyword evidence="9" id="KW-0808">Transferase</keyword>
<dbReference type="Pfam" id="PF00912">
    <property type="entry name" value="Transgly"/>
    <property type="match status" value="1"/>
</dbReference>
<dbReference type="InterPro" id="IPR001460">
    <property type="entry name" value="PCN-bd_Tpept"/>
</dbReference>
<dbReference type="GO" id="GO:0009252">
    <property type="term" value="P:peptidoglycan biosynthetic process"/>
    <property type="evidence" value="ECO:0007669"/>
    <property type="project" value="UniProtKB-KW"/>
</dbReference>
<evidence type="ECO:0000256" key="17">
    <source>
        <dbReference type="ARBA" id="ARBA00049902"/>
    </source>
</evidence>
<comment type="similarity">
    <text evidence="4">In the N-terminal section; belongs to the glycosyltransferase 51 family.</text>
</comment>
<sequence length="775" mass="88186">MAKSKRQEQKGYFTYIKWFWILFGSGVLLVTLIFLLASCGVFGAMPTFERLENPETNLATEFISSDGETLGKLYLNDNRTPVAYEDLPQNLVNALVATEDARYYNHSGIDARGTLRALIFLGSKGGASTISQQLSRQLFVGVRSKNKMQAVLQKIKEWVIAARLERNYTKEEIIAMYMNIYDFNYNADGIRSASRIYFGKEPAELRIEESAVLVGMLKNSSLYNPIRRHDLVLNRRNTVLAQMAKYDYITQKEKDSLQKLKMDINFNPESHREGLATYFRMYLQRFLNNWVEKNPKPDGEKYNIYLDGLKVYTTVDSRMQKNAEEAVQEHMKNLQAEFFHQNTPERNRTAPFLDLTSGAIDTIMRSAMKRSARWRYLKREGMTDKDIESTFHQKTEMTVFDWNSDSFEKDTVMTPMDSIRYYKTFLRTAMMSMEPQTGHVKAWVGGVDYKHFQYDNVIQGARQAGSTFKPFVYAAAIDQLRYSPCDSLPDNQYCIEPLKHGNMEAWCPKNSNGKYTGENLTLKNALANSVNTVTAQLIDKVGPGSVAAIAKNMGLTREIPEVPSIALGTPDFNVYEMVGAYGTFANQGVYVKPVMVTRIEDKNGTVLYEYRPETKDVLSKDVAYAMVNLMEGVTQYGSGGRLRHSFAKNQTVYKEIITGYPYELTNPIAGKTGTTQNQSDGWFMGMVPNLVTGVWVGGEDRAIHFSSLTYGQGASMALPIWGLYMKKNYENEELGVSKEAFEEPEEISINVDCTKVLEDRKEELDTEDDLEEIDF</sequence>
<comment type="similarity">
    <text evidence="3">In the C-terminal section; belongs to the transpeptidase family.</text>
</comment>
<dbReference type="RefSeq" id="WP_166522997.1">
    <property type="nucleotide sequence ID" value="NZ_JAAABI010000002.1"/>
</dbReference>
<evidence type="ECO:0000256" key="7">
    <source>
        <dbReference type="ARBA" id="ARBA00022670"/>
    </source>
</evidence>
<evidence type="ECO:0000256" key="5">
    <source>
        <dbReference type="ARBA" id="ARBA00022475"/>
    </source>
</evidence>
<dbReference type="PANTHER" id="PTHR32282:SF11">
    <property type="entry name" value="PENICILLIN-BINDING PROTEIN 1B"/>
    <property type="match status" value="1"/>
</dbReference>
<comment type="subcellular location">
    <subcellularLocation>
        <location evidence="1">Cell membrane</location>
    </subcellularLocation>
</comment>
<feature type="domain" description="Glycosyl transferase family 51" evidence="20">
    <location>
        <begin position="67"/>
        <end position="243"/>
    </location>
</feature>
<keyword evidence="15" id="KW-0961">Cell wall biogenesis/degradation</keyword>
<keyword evidence="11" id="KW-0133">Cell shape</keyword>
<evidence type="ECO:0000259" key="19">
    <source>
        <dbReference type="Pfam" id="PF00905"/>
    </source>
</evidence>
<evidence type="ECO:0000256" key="2">
    <source>
        <dbReference type="ARBA" id="ARBA00004752"/>
    </source>
</evidence>
<dbReference type="GO" id="GO:0008658">
    <property type="term" value="F:penicillin binding"/>
    <property type="evidence" value="ECO:0007669"/>
    <property type="project" value="InterPro"/>
</dbReference>
<dbReference type="Gene3D" id="3.40.710.10">
    <property type="entry name" value="DD-peptidase/beta-lactamase superfamily"/>
    <property type="match status" value="2"/>
</dbReference>
<dbReference type="EMBL" id="JAAABI010000002">
    <property type="protein sequence ID" value="NAY91580.1"/>
    <property type="molecule type" value="Genomic_DNA"/>
</dbReference>
<dbReference type="Pfam" id="PF00905">
    <property type="entry name" value="Transpeptidase"/>
    <property type="match status" value="1"/>
</dbReference>
<keyword evidence="18" id="KW-0812">Transmembrane</keyword>
<evidence type="ECO:0000256" key="9">
    <source>
        <dbReference type="ARBA" id="ARBA00022679"/>
    </source>
</evidence>
<evidence type="ECO:0000256" key="4">
    <source>
        <dbReference type="ARBA" id="ARBA00007739"/>
    </source>
</evidence>
<dbReference type="GO" id="GO:0008955">
    <property type="term" value="F:peptidoglycan glycosyltransferase activity"/>
    <property type="evidence" value="ECO:0007669"/>
    <property type="project" value="UniProtKB-EC"/>
</dbReference>
<evidence type="ECO:0000259" key="20">
    <source>
        <dbReference type="Pfam" id="PF00912"/>
    </source>
</evidence>
<dbReference type="GO" id="GO:0008360">
    <property type="term" value="P:regulation of cell shape"/>
    <property type="evidence" value="ECO:0007669"/>
    <property type="project" value="UniProtKB-KW"/>
</dbReference>
<evidence type="ECO:0000256" key="16">
    <source>
        <dbReference type="ARBA" id="ARBA00034000"/>
    </source>
</evidence>
<dbReference type="InterPro" id="IPR050396">
    <property type="entry name" value="Glycosyltr_51/Transpeptidase"/>
</dbReference>
<dbReference type="GO" id="GO:0071555">
    <property type="term" value="P:cell wall organization"/>
    <property type="evidence" value="ECO:0007669"/>
    <property type="project" value="UniProtKB-KW"/>
</dbReference>
<protein>
    <submittedName>
        <fullName evidence="21">Penicillin-binding protein</fullName>
    </submittedName>
</protein>
<evidence type="ECO:0000256" key="14">
    <source>
        <dbReference type="ARBA" id="ARBA00023268"/>
    </source>
</evidence>
<dbReference type="SUPFAM" id="SSF56601">
    <property type="entry name" value="beta-lactamase/transpeptidase-like"/>
    <property type="match status" value="1"/>
</dbReference>
<evidence type="ECO:0000256" key="6">
    <source>
        <dbReference type="ARBA" id="ARBA00022645"/>
    </source>
</evidence>
<evidence type="ECO:0000256" key="11">
    <source>
        <dbReference type="ARBA" id="ARBA00022960"/>
    </source>
</evidence>
<keyword evidence="6" id="KW-0121">Carboxypeptidase</keyword>
<keyword evidence="8" id="KW-0328">Glycosyltransferase</keyword>
<keyword evidence="7" id="KW-0645">Protease</keyword>
<dbReference type="PANTHER" id="PTHR32282">
    <property type="entry name" value="BINDING PROTEIN TRANSPEPTIDASE, PUTATIVE-RELATED"/>
    <property type="match status" value="1"/>
</dbReference>
<evidence type="ECO:0000256" key="3">
    <source>
        <dbReference type="ARBA" id="ARBA00007090"/>
    </source>
</evidence>
<comment type="caution">
    <text evidence="21">The sequence shown here is derived from an EMBL/GenBank/DDBJ whole genome shotgun (WGS) entry which is preliminary data.</text>
</comment>
<proteinExistence type="inferred from homology"/>
<dbReference type="Gene3D" id="1.10.3810.10">
    <property type="entry name" value="Biosynthetic peptidoglycan transglycosylase-like"/>
    <property type="match status" value="1"/>
</dbReference>
<keyword evidence="5" id="KW-1003">Cell membrane</keyword>
<organism evidence="21 22">
    <name type="scientific">Flagellimonas ochracea</name>
    <dbReference type="NCBI Taxonomy" id="2696472"/>
    <lineage>
        <taxon>Bacteria</taxon>
        <taxon>Pseudomonadati</taxon>
        <taxon>Bacteroidota</taxon>
        <taxon>Flavobacteriia</taxon>
        <taxon>Flavobacteriales</taxon>
        <taxon>Flavobacteriaceae</taxon>
        <taxon>Flagellimonas</taxon>
    </lineage>
</organism>
<keyword evidence="14" id="KW-0511">Multifunctional enzyme</keyword>
<evidence type="ECO:0000256" key="12">
    <source>
        <dbReference type="ARBA" id="ARBA00022984"/>
    </source>
</evidence>
<evidence type="ECO:0000256" key="15">
    <source>
        <dbReference type="ARBA" id="ARBA00023316"/>
    </source>
</evidence>
<dbReference type="SUPFAM" id="SSF53955">
    <property type="entry name" value="Lysozyme-like"/>
    <property type="match status" value="1"/>
</dbReference>
<keyword evidence="13 18" id="KW-0472">Membrane</keyword>
<dbReference type="GO" id="GO:0006508">
    <property type="term" value="P:proteolysis"/>
    <property type="evidence" value="ECO:0007669"/>
    <property type="project" value="UniProtKB-KW"/>
</dbReference>
<evidence type="ECO:0000256" key="10">
    <source>
        <dbReference type="ARBA" id="ARBA00022801"/>
    </source>
</evidence>
<keyword evidence="10" id="KW-0378">Hydrolase</keyword>
<keyword evidence="12" id="KW-0573">Peptidoglycan synthesis</keyword>
<feature type="transmembrane region" description="Helical" evidence="18">
    <location>
        <begin position="20"/>
        <end position="45"/>
    </location>
</feature>
<comment type="pathway">
    <text evidence="2">Cell wall biogenesis; peptidoglycan biosynthesis.</text>
</comment>
<feature type="domain" description="Penicillin-binding protein transpeptidase" evidence="19">
    <location>
        <begin position="431"/>
        <end position="689"/>
    </location>
</feature>
<evidence type="ECO:0000313" key="21">
    <source>
        <dbReference type="EMBL" id="NAY91580.1"/>
    </source>
</evidence>
<accession>A0A964TB25</accession>
<comment type="catalytic activity">
    <reaction evidence="17">
        <text>[GlcNAc-(1-&gt;4)-Mur2Ac(oyl-L-Ala-gamma-D-Glu-L-Lys-D-Ala-D-Ala)](n)-di-trans,octa-cis-undecaprenyl diphosphate + beta-D-GlcNAc-(1-&gt;4)-Mur2Ac(oyl-L-Ala-gamma-D-Glu-L-Lys-D-Ala-D-Ala)-di-trans,octa-cis-undecaprenyl diphosphate = [GlcNAc-(1-&gt;4)-Mur2Ac(oyl-L-Ala-gamma-D-Glu-L-Lys-D-Ala-D-Ala)](n+1)-di-trans,octa-cis-undecaprenyl diphosphate + di-trans,octa-cis-undecaprenyl diphosphate + H(+)</text>
        <dbReference type="Rhea" id="RHEA:23708"/>
        <dbReference type="Rhea" id="RHEA-COMP:9602"/>
        <dbReference type="Rhea" id="RHEA-COMP:9603"/>
        <dbReference type="ChEBI" id="CHEBI:15378"/>
        <dbReference type="ChEBI" id="CHEBI:58405"/>
        <dbReference type="ChEBI" id="CHEBI:60033"/>
        <dbReference type="ChEBI" id="CHEBI:78435"/>
        <dbReference type="EC" id="2.4.99.28"/>
    </reaction>
</comment>
<comment type="catalytic activity">
    <reaction evidence="16">
        <text>Preferential cleavage: (Ac)2-L-Lys-D-Ala-|-D-Ala. Also transpeptidation of peptidyl-alanyl moieties that are N-acyl substituents of D-alanine.</text>
        <dbReference type="EC" id="3.4.16.4"/>
    </reaction>
</comment>
<evidence type="ECO:0000256" key="18">
    <source>
        <dbReference type="SAM" id="Phobius"/>
    </source>
</evidence>
<dbReference type="GO" id="GO:0030288">
    <property type="term" value="C:outer membrane-bounded periplasmic space"/>
    <property type="evidence" value="ECO:0007669"/>
    <property type="project" value="TreeGrafter"/>
</dbReference>
<dbReference type="InterPro" id="IPR023346">
    <property type="entry name" value="Lysozyme-like_dom_sf"/>
</dbReference>
<evidence type="ECO:0000313" key="22">
    <source>
        <dbReference type="Proteomes" id="UP000667650"/>
    </source>
</evidence>
<reference evidence="21" key="1">
    <citation type="submission" date="2020-01" db="EMBL/GenBank/DDBJ databases">
        <title>Muricauda ochracea sp. nov., isolated from a tidal flat of Garorim bay in Korea.</title>
        <authorList>
            <person name="Kim D."/>
            <person name="Yoo Y."/>
            <person name="Kim J.-J."/>
        </authorList>
    </citation>
    <scope>NUCLEOTIDE SEQUENCE</scope>
    <source>
        <strain evidence="21">JGD-17</strain>
    </source>
</reference>
<dbReference type="InterPro" id="IPR012338">
    <property type="entry name" value="Beta-lactam/transpept-like"/>
</dbReference>
<dbReference type="GO" id="GO:0005886">
    <property type="term" value="C:plasma membrane"/>
    <property type="evidence" value="ECO:0007669"/>
    <property type="project" value="UniProtKB-SubCell"/>
</dbReference>
<dbReference type="InterPro" id="IPR036950">
    <property type="entry name" value="PBP_transglycosylase"/>
</dbReference>
<evidence type="ECO:0000256" key="1">
    <source>
        <dbReference type="ARBA" id="ARBA00004236"/>
    </source>
</evidence>